<gene>
    <name evidence="1" type="ORF">LG35_00835</name>
</gene>
<name>A0ABR4YLA6_9BACT</name>
<organism evidence="1 2">
    <name type="scientific">Alistipes inops</name>
    <dbReference type="NCBI Taxonomy" id="1501391"/>
    <lineage>
        <taxon>Bacteria</taxon>
        <taxon>Pseudomonadati</taxon>
        <taxon>Bacteroidota</taxon>
        <taxon>Bacteroidia</taxon>
        <taxon>Bacteroidales</taxon>
        <taxon>Rikenellaceae</taxon>
        <taxon>Alistipes</taxon>
    </lineage>
</organism>
<protein>
    <recommendedName>
        <fullName evidence="3">Outer membrane protein beta-barrel domain-containing protein</fullName>
    </recommendedName>
</protein>
<comment type="caution">
    <text evidence="1">The sequence shown here is derived from an EMBL/GenBank/DDBJ whole genome shotgun (WGS) entry which is preliminary data.</text>
</comment>
<evidence type="ECO:0000313" key="1">
    <source>
        <dbReference type="EMBL" id="KHE43035.1"/>
    </source>
</evidence>
<dbReference type="Proteomes" id="UP000030889">
    <property type="component" value="Unassembled WGS sequence"/>
</dbReference>
<evidence type="ECO:0008006" key="3">
    <source>
        <dbReference type="Google" id="ProtNLM"/>
    </source>
</evidence>
<dbReference type="EMBL" id="JRGF01000001">
    <property type="protein sequence ID" value="KHE43035.1"/>
    <property type="molecule type" value="Genomic_DNA"/>
</dbReference>
<accession>A0ABR4YLA6</accession>
<sequence>MTGLCTAPASGQHTAPYPVQQKGFQATARYQVSTNRPYSAQYDFSSVDFMLAPGYAFNNWLSVRVPFTVACELYRTPTQTFDRPLLIGGTVACDFLSNGVLTLGIEGSIGGTVTASIRKYVYYDGGFFFHLGRRTKFSIGLGYRYYQSNRTAGQSYHTMYAGIGIRFN</sequence>
<evidence type="ECO:0000313" key="2">
    <source>
        <dbReference type="Proteomes" id="UP000030889"/>
    </source>
</evidence>
<proteinExistence type="predicted"/>
<keyword evidence="2" id="KW-1185">Reference proteome</keyword>
<reference evidence="1 2" key="1">
    <citation type="submission" date="2014-09" db="EMBL/GenBank/DDBJ databases">
        <title>Alistipes sp. 627, sp. nov., a novel member of the family Rikenellaceae isolated from human faeces.</title>
        <authorList>
            <person name="Shkoporov A.N."/>
            <person name="Chaplin A.V."/>
            <person name="Motuzova O.V."/>
            <person name="Kafarskaia L.I."/>
            <person name="Khokhlova E.V."/>
            <person name="Efimov B.A."/>
        </authorList>
    </citation>
    <scope>NUCLEOTIDE SEQUENCE [LARGE SCALE GENOMIC DNA]</scope>
    <source>
        <strain evidence="1 2">627</strain>
    </source>
</reference>